<dbReference type="PANTHER" id="PTHR23074">
    <property type="entry name" value="AAA DOMAIN-CONTAINING"/>
    <property type="match status" value="1"/>
</dbReference>
<accession>A0A9P0A962</accession>
<dbReference type="FunFam" id="3.40.50.300:FF:000093">
    <property type="entry name" value="Fidgetin-like 1"/>
    <property type="match status" value="1"/>
</dbReference>
<dbReference type="Gene3D" id="1.10.8.60">
    <property type="match status" value="1"/>
</dbReference>
<evidence type="ECO:0000256" key="8">
    <source>
        <dbReference type="ARBA" id="ARBA00022842"/>
    </source>
</evidence>
<dbReference type="GO" id="GO:0016887">
    <property type="term" value="F:ATP hydrolysis activity"/>
    <property type="evidence" value="ECO:0007669"/>
    <property type="project" value="InterPro"/>
</dbReference>
<dbReference type="GO" id="GO:0005524">
    <property type="term" value="F:ATP binding"/>
    <property type="evidence" value="ECO:0007669"/>
    <property type="project" value="UniProtKB-KW"/>
</dbReference>
<reference evidence="15" key="1">
    <citation type="submission" date="2021-12" db="EMBL/GenBank/DDBJ databases">
        <authorList>
            <person name="King R."/>
        </authorList>
    </citation>
    <scope>NUCLEOTIDE SEQUENCE</scope>
</reference>
<evidence type="ECO:0000256" key="13">
    <source>
        <dbReference type="SAM" id="MobiDB-lite"/>
    </source>
</evidence>
<dbReference type="InterPro" id="IPR003959">
    <property type="entry name" value="ATPase_AAA_core"/>
</dbReference>
<evidence type="ECO:0000256" key="10">
    <source>
        <dbReference type="ARBA" id="ARBA00035694"/>
    </source>
</evidence>
<evidence type="ECO:0000256" key="4">
    <source>
        <dbReference type="ARBA" id="ARBA00022723"/>
    </source>
</evidence>
<dbReference type="FunFam" id="1.10.8.60:FF:000022">
    <property type="entry name" value="Fidgetin like 1"/>
    <property type="match status" value="1"/>
</dbReference>
<keyword evidence="7 12" id="KW-0067">ATP-binding</keyword>
<evidence type="ECO:0000256" key="6">
    <source>
        <dbReference type="ARBA" id="ARBA00022801"/>
    </source>
</evidence>
<organism evidence="15 16">
    <name type="scientific">Bemisia tabaci</name>
    <name type="common">Sweetpotato whitefly</name>
    <name type="synonym">Aleurodes tabaci</name>
    <dbReference type="NCBI Taxonomy" id="7038"/>
    <lineage>
        <taxon>Eukaryota</taxon>
        <taxon>Metazoa</taxon>
        <taxon>Ecdysozoa</taxon>
        <taxon>Arthropoda</taxon>
        <taxon>Hexapoda</taxon>
        <taxon>Insecta</taxon>
        <taxon>Pterygota</taxon>
        <taxon>Neoptera</taxon>
        <taxon>Paraneoptera</taxon>
        <taxon>Hemiptera</taxon>
        <taxon>Sternorrhyncha</taxon>
        <taxon>Aleyrodoidea</taxon>
        <taxon>Aleyrodidae</taxon>
        <taxon>Aleyrodinae</taxon>
        <taxon>Bemisia</taxon>
    </lineage>
</organism>
<dbReference type="PROSITE" id="PS00674">
    <property type="entry name" value="AAA"/>
    <property type="match status" value="1"/>
</dbReference>
<dbReference type="PANTHER" id="PTHR23074:SF17">
    <property type="entry name" value="FIDGETIN-LIKE PROTEIN 1"/>
    <property type="match status" value="1"/>
</dbReference>
<proteinExistence type="inferred from homology"/>
<dbReference type="Proteomes" id="UP001152759">
    <property type="component" value="Chromosome 3"/>
</dbReference>
<dbReference type="InterPro" id="IPR041569">
    <property type="entry name" value="AAA_lid_3"/>
</dbReference>
<dbReference type="InterPro" id="IPR027417">
    <property type="entry name" value="P-loop_NTPase"/>
</dbReference>
<dbReference type="GO" id="GO:0051013">
    <property type="term" value="P:microtubule severing"/>
    <property type="evidence" value="ECO:0007669"/>
    <property type="project" value="UniProtKB-ARBA"/>
</dbReference>
<comment type="similarity">
    <text evidence="3 12">Belongs to the AAA ATPase family.</text>
</comment>
<dbReference type="SMART" id="SM00382">
    <property type="entry name" value="AAA"/>
    <property type="match status" value="1"/>
</dbReference>
<dbReference type="GO" id="GO:0008568">
    <property type="term" value="F:microtubule severing ATPase activity"/>
    <property type="evidence" value="ECO:0007669"/>
    <property type="project" value="UniProtKB-ARBA"/>
</dbReference>
<keyword evidence="5 12" id="KW-0547">Nucleotide-binding</keyword>
<evidence type="ECO:0000256" key="7">
    <source>
        <dbReference type="ARBA" id="ARBA00022840"/>
    </source>
</evidence>
<gene>
    <name evidence="15" type="ORF">BEMITA_LOCUS5921</name>
</gene>
<dbReference type="Gene3D" id="3.40.50.300">
    <property type="entry name" value="P-loop containing nucleotide triphosphate hydrolases"/>
    <property type="match status" value="1"/>
</dbReference>
<evidence type="ECO:0000256" key="3">
    <source>
        <dbReference type="ARBA" id="ARBA00006914"/>
    </source>
</evidence>
<feature type="compositionally biased region" description="Low complexity" evidence="13">
    <location>
        <begin position="266"/>
        <end position="284"/>
    </location>
</feature>
<evidence type="ECO:0000256" key="5">
    <source>
        <dbReference type="ARBA" id="ARBA00022741"/>
    </source>
</evidence>
<dbReference type="GO" id="GO:0005634">
    <property type="term" value="C:nucleus"/>
    <property type="evidence" value="ECO:0007669"/>
    <property type="project" value="UniProtKB-SubCell"/>
</dbReference>
<dbReference type="EMBL" id="OU963864">
    <property type="protein sequence ID" value="CAH0386855.1"/>
    <property type="molecule type" value="Genomic_DNA"/>
</dbReference>
<feature type="region of interest" description="Disordered" evidence="13">
    <location>
        <begin position="254"/>
        <end position="284"/>
    </location>
</feature>
<evidence type="ECO:0000313" key="15">
    <source>
        <dbReference type="EMBL" id="CAH0386855.1"/>
    </source>
</evidence>
<dbReference type="InterPro" id="IPR003960">
    <property type="entry name" value="ATPase_AAA_CS"/>
</dbReference>
<keyword evidence="16" id="KW-1185">Reference proteome</keyword>
<dbReference type="InterPro" id="IPR050304">
    <property type="entry name" value="MT-severing_AAA_ATPase"/>
</dbReference>
<evidence type="ECO:0000256" key="2">
    <source>
        <dbReference type="ARBA" id="ARBA00004123"/>
    </source>
</evidence>
<protein>
    <recommendedName>
        <fullName evidence="10">Fidgetin-like protein 1</fullName>
    </recommendedName>
</protein>
<dbReference type="CDD" id="cd19525">
    <property type="entry name" value="RecA-like_Figl-1"/>
    <property type="match status" value="1"/>
</dbReference>
<dbReference type="InterPro" id="IPR003593">
    <property type="entry name" value="AAA+_ATPase"/>
</dbReference>
<feature type="region of interest" description="Disordered" evidence="13">
    <location>
        <begin position="176"/>
        <end position="202"/>
    </location>
</feature>
<feature type="compositionally biased region" description="Polar residues" evidence="13">
    <location>
        <begin position="349"/>
        <end position="362"/>
    </location>
</feature>
<evidence type="ECO:0000256" key="11">
    <source>
        <dbReference type="ARBA" id="ARBA00049360"/>
    </source>
</evidence>
<dbReference type="SUPFAM" id="SSF52540">
    <property type="entry name" value="P-loop containing nucleoside triphosphate hydrolases"/>
    <property type="match status" value="1"/>
</dbReference>
<feature type="domain" description="AAA+ ATPase" evidence="14">
    <location>
        <begin position="426"/>
        <end position="562"/>
    </location>
</feature>
<evidence type="ECO:0000313" key="16">
    <source>
        <dbReference type="Proteomes" id="UP001152759"/>
    </source>
</evidence>
<sequence>MESDLSEEDKFLNIYQRLEFSQKLDPHQAVCDSRNQFFVFSKELEKWTCNKTQLVWMDIHLNKINSEVDKYDTEGSINNDCDAISRLVKQNGKHTDAPKWKSCLSEMDDSTFFDLIRSPGECKNPNVVEDSPTVQSLISLLVTNSENTNRQPPPPSSILHPAAPTYKKVEKSNNTIHPKQPVNLFNSGRSIATNSDSSSNETDFAKAYGKDSFNRTGMNKENNAWTHMGDETEEWYRANNYGGRKSHVAASNLTSKYGNKPSSGISRSTGVSNAGSSSASSHSNNVFRTAQEELRIQNVNKYGNANGPYNSESTNGGYGSQKKSLGGIGGKPRSVTSKFKPPVPCEENSWGSPNESCKSNNDQGRSDLLKCIDEKMIEMIENEIMDQSTPITWDDIAGLEFAKKTIQEIVVLPFLRPDLFTGLRSPPKGILLFGPPGTGKTLIGKCIASESESTFFSISASSLTSKWIGDGEKMVRALFAVARTRQPSVIFIDEIDSLLSQRSDTEHESSRRMKTEFLVQLDGATTGDDDRILIIGATNRPQELDEAARRRLIKRLYIPLPDKPARVQIITRLMASERNDLTHEQVDEISDLTDGYSGADMKCVCKEASLEPIRSIDISKIKHISALDVRPITIDDFRAALSRVKSSVSAKDLDQYLEWDKLFGSGK</sequence>
<comment type="subcellular location">
    <subcellularLocation>
        <location evidence="2">Nucleus</location>
    </subcellularLocation>
</comment>
<dbReference type="GO" id="GO:0005813">
    <property type="term" value="C:centrosome"/>
    <property type="evidence" value="ECO:0007669"/>
    <property type="project" value="UniProtKB-ARBA"/>
</dbReference>
<feature type="compositionally biased region" description="Polar residues" evidence="13">
    <location>
        <begin position="301"/>
        <end position="315"/>
    </location>
</feature>
<keyword evidence="6" id="KW-0378">Hydrolase</keyword>
<feature type="compositionally biased region" description="Polar residues" evidence="13">
    <location>
        <begin position="254"/>
        <end position="265"/>
    </location>
</feature>
<evidence type="ECO:0000256" key="9">
    <source>
        <dbReference type="ARBA" id="ARBA00023242"/>
    </source>
</evidence>
<evidence type="ECO:0000259" key="14">
    <source>
        <dbReference type="SMART" id="SM00382"/>
    </source>
</evidence>
<dbReference type="InterPro" id="IPR015415">
    <property type="entry name" value="Spast_Vps4_C"/>
</dbReference>
<keyword evidence="8" id="KW-0460">Magnesium</keyword>
<dbReference type="Pfam" id="PF09336">
    <property type="entry name" value="Vps4_C"/>
    <property type="match status" value="1"/>
</dbReference>
<comment type="catalytic activity">
    <reaction evidence="11">
        <text>ATP + H2O = ADP + phosphate + H(+)</text>
        <dbReference type="Rhea" id="RHEA:13065"/>
        <dbReference type="ChEBI" id="CHEBI:15377"/>
        <dbReference type="ChEBI" id="CHEBI:15378"/>
        <dbReference type="ChEBI" id="CHEBI:30616"/>
        <dbReference type="ChEBI" id="CHEBI:43474"/>
        <dbReference type="ChEBI" id="CHEBI:456216"/>
    </reaction>
</comment>
<evidence type="ECO:0000256" key="12">
    <source>
        <dbReference type="RuleBase" id="RU003651"/>
    </source>
</evidence>
<dbReference type="GO" id="GO:0046872">
    <property type="term" value="F:metal ion binding"/>
    <property type="evidence" value="ECO:0007669"/>
    <property type="project" value="UniProtKB-KW"/>
</dbReference>
<dbReference type="GO" id="GO:0005694">
    <property type="term" value="C:chromosome"/>
    <property type="evidence" value="ECO:0007669"/>
    <property type="project" value="UniProtKB-ARBA"/>
</dbReference>
<dbReference type="Pfam" id="PF00004">
    <property type="entry name" value="AAA"/>
    <property type="match status" value="1"/>
</dbReference>
<feature type="region of interest" description="Disordered" evidence="13">
    <location>
        <begin position="301"/>
        <end position="362"/>
    </location>
</feature>
<evidence type="ECO:0000256" key="1">
    <source>
        <dbReference type="ARBA" id="ARBA00001946"/>
    </source>
</evidence>
<keyword evidence="4" id="KW-0479">Metal-binding</keyword>
<keyword evidence="9" id="KW-0539">Nucleus</keyword>
<name>A0A9P0A962_BEMTA</name>
<dbReference type="InterPro" id="IPR047858">
    <property type="entry name" value="FIGNL1_ATPase"/>
</dbReference>
<comment type="cofactor">
    <cofactor evidence="1">
        <name>Mg(2+)</name>
        <dbReference type="ChEBI" id="CHEBI:18420"/>
    </cofactor>
</comment>
<dbReference type="GO" id="GO:0031114">
    <property type="term" value="P:regulation of microtubule depolymerization"/>
    <property type="evidence" value="ECO:0007669"/>
    <property type="project" value="UniProtKB-ARBA"/>
</dbReference>
<dbReference type="GO" id="GO:0000070">
    <property type="term" value="P:mitotic sister chromatid segregation"/>
    <property type="evidence" value="ECO:0007669"/>
    <property type="project" value="UniProtKB-ARBA"/>
</dbReference>
<dbReference type="AlphaFoldDB" id="A0A9P0A962"/>
<dbReference type="Pfam" id="PF17862">
    <property type="entry name" value="AAA_lid_3"/>
    <property type="match status" value="1"/>
</dbReference>